<comment type="caution">
    <text evidence="3">The sequence shown here is derived from an EMBL/GenBank/DDBJ whole genome shotgun (WGS) entry which is preliminary data.</text>
</comment>
<reference evidence="3 4" key="1">
    <citation type="submission" date="2018-07" db="EMBL/GenBank/DDBJ databases">
        <title>Dyella monticola sp. nov. and Dyella psychrodurans sp. nov. isolated from monsoon evergreen broad-leaved forest soil of Dinghu Mountain, China.</title>
        <authorList>
            <person name="Gao Z."/>
            <person name="Qiu L."/>
        </authorList>
    </citation>
    <scope>NUCLEOTIDE SEQUENCE [LARGE SCALE GENOMIC DNA]</scope>
    <source>
        <strain evidence="3 4">4MSK11</strain>
    </source>
</reference>
<name>A0A370XCX5_9GAMM</name>
<evidence type="ECO:0000256" key="2">
    <source>
        <dbReference type="SAM" id="Phobius"/>
    </source>
</evidence>
<evidence type="ECO:0000256" key="1">
    <source>
        <dbReference type="SAM" id="MobiDB-lite"/>
    </source>
</evidence>
<protein>
    <submittedName>
        <fullName evidence="3">Uncharacterized protein</fullName>
    </submittedName>
</protein>
<keyword evidence="4" id="KW-1185">Reference proteome</keyword>
<dbReference type="EMBL" id="QRBF01000001">
    <property type="protein sequence ID" value="RDS86120.1"/>
    <property type="molecule type" value="Genomic_DNA"/>
</dbReference>
<sequence>MSECVTLNSNGTLTDQGPATSSSTGLNCAGYVLVDGESYGMFQAVNSAFAAPQPSDAVSWFVGCWGTVMFFYLVAYLCGTVVNFFNKK</sequence>
<keyword evidence="2" id="KW-0812">Transmembrane</keyword>
<dbReference type="AlphaFoldDB" id="A0A370XCX5"/>
<feature type="region of interest" description="Disordered" evidence="1">
    <location>
        <begin position="1"/>
        <end position="23"/>
    </location>
</feature>
<evidence type="ECO:0000313" key="3">
    <source>
        <dbReference type="EMBL" id="RDS86120.1"/>
    </source>
</evidence>
<gene>
    <name evidence="3" type="ORF">DWU99_02295</name>
</gene>
<dbReference type="Proteomes" id="UP000255334">
    <property type="component" value="Unassembled WGS sequence"/>
</dbReference>
<keyword evidence="2" id="KW-0472">Membrane</keyword>
<proteinExistence type="predicted"/>
<feature type="transmembrane region" description="Helical" evidence="2">
    <location>
        <begin position="60"/>
        <end position="85"/>
    </location>
</feature>
<evidence type="ECO:0000313" key="4">
    <source>
        <dbReference type="Proteomes" id="UP000255334"/>
    </source>
</evidence>
<accession>A0A370XCX5</accession>
<organism evidence="3 4">
    <name type="scientific">Dyella psychrodurans</name>
    <dbReference type="NCBI Taxonomy" id="1927960"/>
    <lineage>
        <taxon>Bacteria</taxon>
        <taxon>Pseudomonadati</taxon>
        <taxon>Pseudomonadota</taxon>
        <taxon>Gammaproteobacteria</taxon>
        <taxon>Lysobacterales</taxon>
        <taxon>Rhodanobacteraceae</taxon>
        <taxon>Dyella</taxon>
    </lineage>
</organism>
<keyword evidence="2" id="KW-1133">Transmembrane helix</keyword>